<dbReference type="EMBL" id="AMFJ01000432">
    <property type="protein sequence ID" value="EKE27743.1"/>
    <property type="molecule type" value="Genomic_DNA"/>
</dbReference>
<dbReference type="SUPFAM" id="SSF53756">
    <property type="entry name" value="UDP-Glycosyltransferase/glycogen phosphorylase"/>
    <property type="match status" value="1"/>
</dbReference>
<dbReference type="PANTHER" id="PTHR12526:SF630">
    <property type="entry name" value="GLYCOSYLTRANSFERASE"/>
    <property type="match status" value="1"/>
</dbReference>
<dbReference type="Gene3D" id="3.40.50.2000">
    <property type="entry name" value="Glycogen Phosphorylase B"/>
    <property type="match status" value="2"/>
</dbReference>
<evidence type="ECO:0000313" key="2">
    <source>
        <dbReference type="EMBL" id="EKE27743.1"/>
    </source>
</evidence>
<keyword evidence="2" id="KW-0808">Transferase</keyword>
<dbReference type="CDD" id="cd03801">
    <property type="entry name" value="GT4_PimA-like"/>
    <property type="match status" value="1"/>
</dbReference>
<dbReference type="GO" id="GO:0016757">
    <property type="term" value="F:glycosyltransferase activity"/>
    <property type="evidence" value="ECO:0007669"/>
    <property type="project" value="InterPro"/>
</dbReference>
<feature type="domain" description="Glycosyl transferase family 1" evidence="1">
    <location>
        <begin position="198"/>
        <end position="347"/>
    </location>
</feature>
<gene>
    <name evidence="2" type="ORF">ACD_3C00158G0002</name>
</gene>
<dbReference type="AlphaFoldDB" id="K2FXP0"/>
<proteinExistence type="predicted"/>
<protein>
    <submittedName>
        <fullName evidence="2">Group 1 glycosyl transferase</fullName>
    </submittedName>
</protein>
<accession>K2FXP0</accession>
<organism evidence="2">
    <name type="scientific">uncultured bacterium</name>
    <name type="common">gcode 4</name>
    <dbReference type="NCBI Taxonomy" id="1234023"/>
    <lineage>
        <taxon>Bacteria</taxon>
        <taxon>environmental samples</taxon>
    </lineage>
</organism>
<dbReference type="InterPro" id="IPR001296">
    <property type="entry name" value="Glyco_trans_1"/>
</dbReference>
<sequence length="373" mass="45187">MKKILVIYHPLLIDDMFIKEYIEISKSFKVKVICANKLNMWKWFSFNGIRVEKSLLKQLDFGNYEMINYSLPFLRNLFEKKALDSIIEFNPDIIHIYSELFSPSLSQVIHLRNKHLKWTKIINYSWENLDFNKFPYSLFGKYNAKNIDKVLCANDEAILEVQKFWVNENKIQKIYWWTDLVNFPYTAHTIANRNIFSLLFIWRLLKDKWLQDILFALKELWRNFKLQIIWDWSDKQFFFDLVDELWIPDQVIFLWKIAHDKINEYFNDSDIFILPSRTKKGWKEQFWRVIPEAMACWVPVIWSSSWAIPEVIWDAWLIFEEWNSNNLALKIRNMLSNSEEYAEFSAKWIKRVKGKFSTEVFVQNLIKVYSSVI</sequence>
<comment type="caution">
    <text evidence="2">The sequence shown here is derived from an EMBL/GenBank/DDBJ whole genome shotgun (WGS) entry which is preliminary data.</text>
</comment>
<dbReference type="Pfam" id="PF00534">
    <property type="entry name" value="Glycos_transf_1"/>
    <property type="match status" value="1"/>
</dbReference>
<evidence type="ECO:0000259" key="1">
    <source>
        <dbReference type="Pfam" id="PF00534"/>
    </source>
</evidence>
<name>K2FXP0_9BACT</name>
<dbReference type="PANTHER" id="PTHR12526">
    <property type="entry name" value="GLYCOSYLTRANSFERASE"/>
    <property type="match status" value="1"/>
</dbReference>
<reference evidence="2" key="1">
    <citation type="journal article" date="2012" name="Science">
        <title>Fermentation, hydrogen, and sulfur metabolism in multiple uncultivated bacterial phyla.</title>
        <authorList>
            <person name="Wrighton K.C."/>
            <person name="Thomas B.C."/>
            <person name="Sharon I."/>
            <person name="Miller C.S."/>
            <person name="Castelle C.J."/>
            <person name="VerBerkmoes N.C."/>
            <person name="Wilkins M.J."/>
            <person name="Hettich R.L."/>
            <person name="Lipton M.S."/>
            <person name="Williams K.H."/>
            <person name="Long P.E."/>
            <person name="Banfield J.F."/>
        </authorList>
    </citation>
    <scope>NUCLEOTIDE SEQUENCE [LARGE SCALE GENOMIC DNA]</scope>
</reference>